<dbReference type="EMBL" id="CP116221">
    <property type="protein sequence ID" value="WCO00350.1"/>
    <property type="molecule type" value="Genomic_DNA"/>
</dbReference>
<dbReference type="PANTHER" id="PTHR43668:SF2">
    <property type="entry name" value="ALLANTOINASE"/>
    <property type="match status" value="1"/>
</dbReference>
<dbReference type="Gene3D" id="2.30.40.10">
    <property type="entry name" value="Urease, subunit C, domain 1"/>
    <property type="match status" value="1"/>
</dbReference>
<protein>
    <submittedName>
        <fullName evidence="3">Dihydroorotase</fullName>
    </submittedName>
</protein>
<evidence type="ECO:0000313" key="4">
    <source>
        <dbReference type="Proteomes" id="UP001202717"/>
    </source>
</evidence>
<dbReference type="InterPro" id="IPR004722">
    <property type="entry name" value="DHOase"/>
</dbReference>
<keyword evidence="1" id="KW-0665">Pyrimidine biosynthesis</keyword>
<dbReference type="Pfam" id="PF12890">
    <property type="entry name" value="DHOase"/>
    <property type="match status" value="1"/>
</dbReference>
<dbReference type="SUPFAM" id="SSF51556">
    <property type="entry name" value="Metallo-dependent hydrolases"/>
    <property type="match status" value="1"/>
</dbReference>
<dbReference type="Proteomes" id="UP001202717">
    <property type="component" value="Chromosome"/>
</dbReference>
<dbReference type="CDD" id="cd01317">
    <property type="entry name" value="DHOase_IIa"/>
    <property type="match status" value="1"/>
</dbReference>
<dbReference type="InterPro" id="IPR032466">
    <property type="entry name" value="Metal_Hydrolase"/>
</dbReference>
<sequence>MNALVKSATIIDPKSDFHNETVDILIEKGVISNISKRISNPKNHKEIKLDNLHISQGWFDSSVSFGEPGYEERETIENGLKTAALSGFTSVAVNANTNPVIDSHADIHFLKLKAEKHATNLYPIGALTRNSDGKVLAEMFDMKNAGAVAFYDYKHPIDDPNLMKLALQYASNFNGLVCSFPQESKISGLGVMNENITSTSLGLKGNPALAEELQVARDLFILDYAEAKLHIPTISTAKSVELIRAAKKKKLNVTCSVAIHNLIFTDEELSTFNTNFKVLPSLRTQKDIDALIEGIKDGTIDMITSDHNPIDIEDKKIEFDYAKYGTIGLESAFGALNSIFTIKKTIELLTKGKERFGIESSSISIGNKADLSLFNPNENSIFSKEQMTSRSKNSIFENRELKGIVYGIIANNKMILSK</sequence>
<dbReference type="SUPFAM" id="SSF51338">
    <property type="entry name" value="Composite domain of metallo-dependent hydrolases"/>
    <property type="match status" value="1"/>
</dbReference>
<keyword evidence="4" id="KW-1185">Reference proteome</keyword>
<dbReference type="InterPro" id="IPR024403">
    <property type="entry name" value="DHOase_cat"/>
</dbReference>
<dbReference type="PANTHER" id="PTHR43668">
    <property type="entry name" value="ALLANTOINASE"/>
    <property type="match status" value="1"/>
</dbReference>
<feature type="domain" description="Dihydroorotase catalytic" evidence="2">
    <location>
        <begin position="57"/>
        <end position="237"/>
    </location>
</feature>
<dbReference type="InterPro" id="IPR050138">
    <property type="entry name" value="DHOase/Allantoinase_Hydrolase"/>
</dbReference>
<reference evidence="3 4" key="1">
    <citation type="submission" date="2023-01" db="EMBL/GenBank/DDBJ databases">
        <title>Psychroserpens ponticola sp. nov., isolated from seawater.</title>
        <authorList>
            <person name="Kristyanto S."/>
            <person name="Jung J."/>
            <person name="Kim J.M."/>
            <person name="Jeon C.O."/>
        </authorList>
    </citation>
    <scope>NUCLEOTIDE SEQUENCE [LARGE SCALE GENOMIC DNA]</scope>
    <source>
        <strain evidence="3 4">MSW6</strain>
    </source>
</reference>
<dbReference type="Gene3D" id="3.20.20.140">
    <property type="entry name" value="Metal-dependent hydrolases"/>
    <property type="match status" value="1"/>
</dbReference>
<gene>
    <name evidence="3" type="ORF">MUN68_009725</name>
</gene>
<dbReference type="InterPro" id="IPR011059">
    <property type="entry name" value="Metal-dep_hydrolase_composite"/>
</dbReference>
<evidence type="ECO:0000313" key="3">
    <source>
        <dbReference type="EMBL" id="WCO00350.1"/>
    </source>
</evidence>
<organism evidence="3 4">
    <name type="scientific">Psychroserpens ponticola</name>
    <dbReference type="NCBI Taxonomy" id="2932268"/>
    <lineage>
        <taxon>Bacteria</taxon>
        <taxon>Pseudomonadati</taxon>
        <taxon>Bacteroidota</taxon>
        <taxon>Flavobacteriia</taxon>
        <taxon>Flavobacteriales</taxon>
        <taxon>Flavobacteriaceae</taxon>
        <taxon>Psychroserpens</taxon>
    </lineage>
</organism>
<dbReference type="RefSeq" id="WP_249997115.1">
    <property type="nucleotide sequence ID" value="NZ_CP116221.1"/>
</dbReference>
<evidence type="ECO:0000259" key="2">
    <source>
        <dbReference type="Pfam" id="PF12890"/>
    </source>
</evidence>
<name>A0ABY7RUK9_9FLAO</name>
<proteinExistence type="predicted"/>
<evidence type="ECO:0000256" key="1">
    <source>
        <dbReference type="ARBA" id="ARBA00022975"/>
    </source>
</evidence>
<accession>A0ABY7RUK9</accession>